<dbReference type="Pfam" id="PF00023">
    <property type="entry name" value="Ank"/>
    <property type="match status" value="1"/>
</dbReference>
<evidence type="ECO:0000313" key="4">
    <source>
        <dbReference type="EMBL" id="CAH9140728.1"/>
    </source>
</evidence>
<dbReference type="Pfam" id="PF13637">
    <property type="entry name" value="Ank_4"/>
    <property type="match status" value="1"/>
</dbReference>
<dbReference type="PANTHER" id="PTHR46224">
    <property type="entry name" value="ANKYRIN REPEAT FAMILY PROTEIN"/>
    <property type="match status" value="1"/>
</dbReference>
<dbReference type="PROSITE" id="PS50088">
    <property type="entry name" value="ANK_REPEAT"/>
    <property type="match status" value="2"/>
</dbReference>
<dbReference type="SUPFAM" id="SSF48403">
    <property type="entry name" value="Ankyrin repeat"/>
    <property type="match status" value="1"/>
</dbReference>
<feature type="repeat" description="ANK" evidence="1">
    <location>
        <begin position="210"/>
        <end position="242"/>
    </location>
</feature>
<evidence type="ECO:0000256" key="1">
    <source>
        <dbReference type="PROSITE-ProRule" id="PRU00023"/>
    </source>
</evidence>
<feature type="repeat" description="ANK" evidence="1">
    <location>
        <begin position="101"/>
        <end position="133"/>
    </location>
</feature>
<reference evidence="3" key="1">
    <citation type="submission" date="2022-07" db="EMBL/GenBank/DDBJ databases">
        <authorList>
            <person name="Macas J."/>
            <person name="Novak P."/>
            <person name="Neumann P."/>
        </authorList>
    </citation>
    <scope>NUCLEOTIDE SEQUENCE</scope>
</reference>
<organism evidence="3 5">
    <name type="scientific">Cuscuta epithymum</name>
    <dbReference type="NCBI Taxonomy" id="186058"/>
    <lineage>
        <taxon>Eukaryota</taxon>
        <taxon>Viridiplantae</taxon>
        <taxon>Streptophyta</taxon>
        <taxon>Embryophyta</taxon>
        <taxon>Tracheophyta</taxon>
        <taxon>Spermatophyta</taxon>
        <taxon>Magnoliopsida</taxon>
        <taxon>eudicotyledons</taxon>
        <taxon>Gunneridae</taxon>
        <taxon>Pentapetalae</taxon>
        <taxon>asterids</taxon>
        <taxon>lamiids</taxon>
        <taxon>Solanales</taxon>
        <taxon>Convolvulaceae</taxon>
        <taxon>Cuscuteae</taxon>
        <taxon>Cuscuta</taxon>
        <taxon>Cuscuta subgen. Cuscuta</taxon>
    </lineage>
</organism>
<keyword evidence="1" id="KW-0040">ANK repeat</keyword>
<name>A0AAV0DL03_9ASTE</name>
<protein>
    <recommendedName>
        <fullName evidence="6">Ankyrin repeat protein</fullName>
    </recommendedName>
</protein>
<dbReference type="PANTHER" id="PTHR46224:SF67">
    <property type="entry name" value="HSP70-HSP90 ORGANIZING PROTEIN 3-LIKE"/>
    <property type="match status" value="1"/>
</dbReference>
<dbReference type="EMBL" id="CAMAPF010000123">
    <property type="protein sequence ID" value="CAH9103821.1"/>
    <property type="molecule type" value="Genomic_DNA"/>
</dbReference>
<dbReference type="Proteomes" id="UP001152523">
    <property type="component" value="Unassembled WGS sequence"/>
</dbReference>
<dbReference type="PROSITE" id="PS50297">
    <property type="entry name" value="ANK_REP_REGION"/>
    <property type="match status" value="2"/>
</dbReference>
<dbReference type="InterPro" id="IPR051616">
    <property type="entry name" value="Cul2-RING_E3_ligase_SR"/>
</dbReference>
<dbReference type="Gene3D" id="1.25.40.20">
    <property type="entry name" value="Ankyrin repeat-containing domain"/>
    <property type="match status" value="3"/>
</dbReference>
<evidence type="ECO:0000313" key="3">
    <source>
        <dbReference type="EMBL" id="CAH9103821.1"/>
    </source>
</evidence>
<dbReference type="EMBL" id="CAMAPF010001026">
    <property type="protein sequence ID" value="CAH9140728.1"/>
    <property type="molecule type" value="Genomic_DNA"/>
</dbReference>
<dbReference type="SMART" id="SM00248">
    <property type="entry name" value="ANK"/>
    <property type="match status" value="6"/>
</dbReference>
<dbReference type="InterPro" id="IPR036770">
    <property type="entry name" value="Ankyrin_rpt-contain_sf"/>
</dbReference>
<keyword evidence="5" id="KW-1185">Reference proteome</keyword>
<dbReference type="InterPro" id="IPR002110">
    <property type="entry name" value="Ankyrin_rpt"/>
</dbReference>
<dbReference type="AlphaFoldDB" id="A0AAV0DL03"/>
<gene>
    <name evidence="3" type="ORF">CEPIT_LOCUS16560</name>
    <name evidence="4" type="ORF">CEPIT_LOCUS38580</name>
</gene>
<comment type="caution">
    <text evidence="3">The sequence shown here is derived from an EMBL/GenBank/DDBJ whole genome shotgun (WGS) entry which is preliminary data.</text>
</comment>
<feature type="region of interest" description="Disordered" evidence="2">
    <location>
        <begin position="294"/>
        <end position="316"/>
    </location>
</feature>
<proteinExistence type="predicted"/>
<evidence type="ECO:0000313" key="5">
    <source>
        <dbReference type="Proteomes" id="UP001152523"/>
    </source>
</evidence>
<evidence type="ECO:0000256" key="2">
    <source>
        <dbReference type="SAM" id="MobiDB-lite"/>
    </source>
</evidence>
<evidence type="ECO:0008006" key="6">
    <source>
        <dbReference type="Google" id="ProtNLM"/>
    </source>
</evidence>
<sequence length="316" mass="35427">MPGACAVREFGHHFKAAAAAGIRFLLKDWADVRDYHKRGPLHHAAAEGFSDACKYFVEDLKLDIDDKDDFNKTPLIYAAEHKHTSTAKLLVDYGAALECNKGRFPLLYAVENGDIELMKSLLSKGAKVDFSNSDFCSALVHAAMSGHHDASRLLLEHGANPNGHPYSDTFTPLRFAIQARSLPCVKLLVEANATLNGEEHEISYIWTMKNAPLPLHLAAVYGNSEIVKRLLQNGADPNIKRVARFSDEDVWIPRKPIWVAAQYGHVDVVKDLFPCTKPDYEEWSIDSILGHRQPIRKGKKKDRAERMHKGKGRRSH</sequence>
<accession>A0AAV0DL03</accession>
<dbReference type="Pfam" id="PF12796">
    <property type="entry name" value="Ank_2"/>
    <property type="match status" value="1"/>
</dbReference>
<dbReference type="PRINTS" id="PR01415">
    <property type="entry name" value="ANKYRIN"/>
</dbReference>